<dbReference type="InterPro" id="IPR057727">
    <property type="entry name" value="WCX_dom"/>
</dbReference>
<dbReference type="PROSITE" id="PS52050">
    <property type="entry name" value="WYL"/>
    <property type="match status" value="1"/>
</dbReference>
<dbReference type="Proteomes" id="UP000063991">
    <property type="component" value="Chromosome"/>
</dbReference>
<dbReference type="Pfam" id="PF25583">
    <property type="entry name" value="WCX"/>
    <property type="match status" value="1"/>
</dbReference>
<evidence type="ECO:0000313" key="3">
    <source>
        <dbReference type="EMBL" id="AMJ98877.1"/>
    </source>
</evidence>
<dbReference type="PANTHER" id="PTHR34580:SF1">
    <property type="entry name" value="PROTEIN PAFC"/>
    <property type="match status" value="1"/>
</dbReference>
<dbReference type="OrthoDB" id="8595817at2"/>
<evidence type="ECO:0000259" key="1">
    <source>
        <dbReference type="Pfam" id="PF13280"/>
    </source>
</evidence>
<dbReference type="RefSeq" id="WP_061095331.1">
    <property type="nucleotide sequence ID" value="NZ_CP014323.1"/>
</dbReference>
<evidence type="ECO:0000259" key="2">
    <source>
        <dbReference type="Pfam" id="PF25583"/>
    </source>
</evidence>
<feature type="domain" description="WYL" evidence="1">
    <location>
        <begin position="157"/>
        <end position="223"/>
    </location>
</feature>
<dbReference type="SUPFAM" id="SSF46785">
    <property type="entry name" value="Winged helix' DNA-binding domain"/>
    <property type="match status" value="1"/>
</dbReference>
<dbReference type="PANTHER" id="PTHR34580">
    <property type="match status" value="1"/>
</dbReference>
<reference evidence="3 4" key="1">
    <citation type="submission" date="2015-12" db="EMBL/GenBank/DDBJ databases">
        <authorList>
            <person name="Shamseldin A."/>
            <person name="Moawad H."/>
            <person name="Abd El-Rahim W.M."/>
            <person name="Sadowsky M.J."/>
        </authorList>
    </citation>
    <scope>NUCLEOTIDE SEQUENCE [LARGE SCALE GENOMIC DNA]</scope>
    <source>
        <strain evidence="3 4">D7</strain>
    </source>
</reference>
<organism evidence="3 4">
    <name type="scientific">Alteromonas macleodii</name>
    <name type="common">Pseudoalteromonas macleodii</name>
    <dbReference type="NCBI Taxonomy" id="28108"/>
    <lineage>
        <taxon>Bacteria</taxon>
        <taxon>Pseudomonadati</taxon>
        <taxon>Pseudomonadota</taxon>
        <taxon>Gammaproteobacteria</taxon>
        <taxon>Alteromonadales</taxon>
        <taxon>Alteromonadaceae</taxon>
        <taxon>Alteromonas/Salinimonas group</taxon>
        <taxon>Alteromonas</taxon>
    </lineage>
</organism>
<accession>A0A126Q0R4</accession>
<proteinExistence type="predicted"/>
<dbReference type="InterPro" id="IPR026881">
    <property type="entry name" value="WYL_dom"/>
</dbReference>
<dbReference type="InterPro" id="IPR051534">
    <property type="entry name" value="CBASS_pafABC_assoc_protein"/>
</dbReference>
<dbReference type="InterPro" id="IPR036390">
    <property type="entry name" value="WH_DNA-bd_sf"/>
</dbReference>
<dbReference type="Pfam" id="PF13280">
    <property type="entry name" value="WYL"/>
    <property type="match status" value="1"/>
</dbReference>
<dbReference type="EMBL" id="CP014323">
    <property type="protein sequence ID" value="AMJ98877.1"/>
    <property type="molecule type" value="Genomic_DNA"/>
</dbReference>
<dbReference type="AlphaFoldDB" id="A0A126Q0R4"/>
<gene>
    <name evidence="3" type="ORF">AVL55_12290</name>
</gene>
<evidence type="ECO:0000313" key="4">
    <source>
        <dbReference type="Proteomes" id="UP000063991"/>
    </source>
</evidence>
<sequence>MSQITERNTLSRQWEILRLLPSVGVGISARELVKRLTSLGFNVSKRTVERDLNELSRQFPLLCNDKSRPYGWRWMDNASFDIPNLSISDCVSLAITEEVIAPLLPPSVLRPLKPRFEYAKKHLQEANRDNALAQWTDKVAIRTPSMPLLPPAIDGQVLNIIQSALLDDKQVKVVYSGVWAEEAKTLVLHPLGLIQRGKILYLAATAFSYSDIRLYALQRINVAEQLEDNIDKPVNFSLQHYIDSGAAEFSLSGDIAFEARIHRSVINYLFETPLSHDMQVKEANTDWLDLTASVKDSWQFRWWLRSQGSSIEVLAPTNLRQTIKNEVTALCNLYKVDNF</sequence>
<name>A0A126Q0R4_ALTMA</name>
<feature type="domain" description="WCX" evidence="2">
    <location>
        <begin position="257"/>
        <end position="330"/>
    </location>
</feature>
<protein>
    <submittedName>
        <fullName evidence="3">Uncharacterized protein</fullName>
    </submittedName>
</protein>